<dbReference type="Pfam" id="PF00733">
    <property type="entry name" value="Asn_synthase"/>
    <property type="match status" value="2"/>
</dbReference>
<comment type="caution">
    <text evidence="5">The sequence shown here is derived from an EMBL/GenBank/DDBJ whole genome shotgun (WGS) entry which is preliminary data.</text>
</comment>
<feature type="region of interest" description="Disordered" evidence="3">
    <location>
        <begin position="95"/>
        <end position="115"/>
    </location>
</feature>
<evidence type="ECO:0000256" key="3">
    <source>
        <dbReference type="SAM" id="MobiDB-lite"/>
    </source>
</evidence>
<feature type="domain" description="Asparagine synthetase" evidence="4">
    <location>
        <begin position="122"/>
        <end position="254"/>
    </location>
</feature>
<sequence>MTLRGADPDTVRAALESGDPLPATSGFAGELEGTLVRDVLGRVPVYVETDGRATPSASDANDAGEVRETREWAFEPGALEAPELLPAGTTLDLTVPDAGPERRWTLPDPTPESDPEAALEALSDAIETAAADALAPDREIAVAFSGGVDSALVAELLDAPLYVVGFPDSHDVEAARTAADAMGRELTVVDLEPADLERAVPRVAAATGRTNAMDVQIALPLYLVGERVAADGFDALAVGQGADELFGGYEKVVRLDHRVDAETTRAAVREQIASLPDQLPRDVRAIEATGLEPVAPLLHDTVVDAALRLPDSLLADEDERKRALRRVAADSLPDEVVSREKKAVQYGSLVARELDRLARQAGYKRRIDDHVTKYVRSLTPGVEAPEPPADS</sequence>
<keyword evidence="2" id="KW-0067">ATP-binding</keyword>
<protein>
    <submittedName>
        <fullName evidence="5">Asparagine synthetase B</fullName>
    </submittedName>
</protein>
<feature type="compositionally biased region" description="Basic and acidic residues" evidence="3">
    <location>
        <begin position="1"/>
        <end position="10"/>
    </location>
</feature>
<dbReference type="InterPro" id="IPR014729">
    <property type="entry name" value="Rossmann-like_a/b/a_fold"/>
</dbReference>
<keyword evidence="1" id="KW-0547">Nucleotide-binding</keyword>
<keyword evidence="6" id="KW-1185">Reference proteome</keyword>
<dbReference type="PANTHER" id="PTHR11772">
    <property type="entry name" value="ASPARAGINE SYNTHETASE"/>
    <property type="match status" value="1"/>
</dbReference>
<feature type="domain" description="Asparagine synthetase" evidence="4">
    <location>
        <begin position="262"/>
        <end position="362"/>
    </location>
</feature>
<evidence type="ECO:0000313" key="5">
    <source>
        <dbReference type="EMBL" id="NUC72141.1"/>
    </source>
</evidence>
<reference evidence="5 6" key="1">
    <citation type="submission" date="2020-06" db="EMBL/GenBank/DDBJ databases">
        <title>Haloterrigena sp. nov., an extremely halophilic archaeon isolated from a saline sediment.</title>
        <authorList>
            <person name="Liu B.-B."/>
        </authorList>
    </citation>
    <scope>NUCLEOTIDE SEQUENCE [LARGE SCALE GENOMIC DNA]</scope>
    <source>
        <strain evidence="5 6">SYSU A558-1</strain>
    </source>
</reference>
<dbReference type="InterPro" id="IPR050795">
    <property type="entry name" value="Asn_Synthetase"/>
</dbReference>
<evidence type="ECO:0000256" key="2">
    <source>
        <dbReference type="ARBA" id="ARBA00022840"/>
    </source>
</evidence>
<proteinExistence type="predicted"/>
<dbReference type="InterPro" id="IPR001962">
    <property type="entry name" value="Asn_synthase"/>
</dbReference>
<evidence type="ECO:0000259" key="4">
    <source>
        <dbReference type="Pfam" id="PF00733"/>
    </source>
</evidence>
<feature type="region of interest" description="Disordered" evidence="3">
    <location>
        <begin position="1"/>
        <end position="26"/>
    </location>
</feature>
<gene>
    <name evidence="5" type="ORF">HTZ84_07440</name>
</gene>
<dbReference type="Gene3D" id="3.40.50.620">
    <property type="entry name" value="HUPs"/>
    <property type="match status" value="1"/>
</dbReference>
<dbReference type="RefSeq" id="WP_174680088.1">
    <property type="nucleotide sequence ID" value="NZ_JABUQZ010000001.1"/>
</dbReference>
<dbReference type="CDD" id="cd01991">
    <property type="entry name" value="Asn_synthase_B_C"/>
    <property type="match status" value="1"/>
</dbReference>
<evidence type="ECO:0000256" key="1">
    <source>
        <dbReference type="ARBA" id="ARBA00022741"/>
    </source>
</evidence>
<dbReference type="Proteomes" id="UP001016761">
    <property type="component" value="Unassembled WGS sequence"/>
</dbReference>
<organism evidence="5 6">
    <name type="scientific">Haloterrigena gelatinilytica</name>
    <dbReference type="NCBI Taxonomy" id="2741724"/>
    <lineage>
        <taxon>Archaea</taxon>
        <taxon>Methanobacteriati</taxon>
        <taxon>Methanobacteriota</taxon>
        <taxon>Stenosarchaea group</taxon>
        <taxon>Halobacteria</taxon>
        <taxon>Halobacteriales</taxon>
        <taxon>Natrialbaceae</taxon>
        <taxon>Haloterrigena</taxon>
    </lineage>
</organism>
<dbReference type="EMBL" id="JABUQZ010000001">
    <property type="protein sequence ID" value="NUC72141.1"/>
    <property type="molecule type" value="Genomic_DNA"/>
</dbReference>
<dbReference type="SUPFAM" id="SSF52402">
    <property type="entry name" value="Adenine nucleotide alpha hydrolases-like"/>
    <property type="match status" value="1"/>
</dbReference>
<evidence type="ECO:0000313" key="6">
    <source>
        <dbReference type="Proteomes" id="UP001016761"/>
    </source>
</evidence>
<name>A0ABX2LE71_9EURY</name>
<accession>A0ABX2LE71</accession>
<dbReference type="PANTHER" id="PTHR11772:SF2">
    <property type="entry name" value="ASPARAGINE SYNTHETASE [GLUTAMINE-HYDROLYZING]"/>
    <property type="match status" value="1"/>
</dbReference>